<sequence>MKAQKKLRERRVLFMSWIPDNYHLADRCVEVFKLKLTPIPCDYFDAPITVMESEPAGVPGAPTAPALKAERLYAVTDVVGFLTDNFFIRNGDAQSNLASEIGFFLNRKIDEQKAGQCGGLAMWIAPVDKLNLRRYPIITTRLSWWHQLLPGKPRFSTDHGKEEYLKDEVEDAIELMLHHSPETCPSCAP</sequence>
<protein>
    <submittedName>
        <fullName evidence="1">Uncharacterized protein</fullName>
    </submittedName>
</protein>
<proteinExistence type="predicted"/>
<name>A0A972NPN5_9BURK</name>
<dbReference type="AlphaFoldDB" id="A0A972NPN5"/>
<dbReference type="RefSeq" id="WP_172167346.1">
    <property type="nucleotide sequence ID" value="NZ_WOEZ01000100.1"/>
</dbReference>
<accession>A0A972NPN5</accession>
<gene>
    <name evidence="1" type="ORF">GNZ13_19605</name>
</gene>
<evidence type="ECO:0000313" key="1">
    <source>
        <dbReference type="EMBL" id="NPT56731.1"/>
    </source>
</evidence>
<dbReference type="Proteomes" id="UP000655523">
    <property type="component" value="Unassembled WGS sequence"/>
</dbReference>
<evidence type="ECO:0000313" key="2">
    <source>
        <dbReference type="Proteomes" id="UP000655523"/>
    </source>
</evidence>
<reference evidence="1 2" key="1">
    <citation type="submission" date="2019-11" db="EMBL/GenBank/DDBJ databases">
        <title>Metabolism of dissolved organic matter in forest soils.</title>
        <authorList>
            <person name="Cyle K.T."/>
            <person name="Wilhelm R.C."/>
            <person name="Martinez C.E."/>
        </authorList>
    </citation>
    <scope>NUCLEOTIDE SEQUENCE [LARGE SCALE GENOMIC DNA]</scope>
    <source>
        <strain evidence="1 2">5N</strain>
    </source>
</reference>
<comment type="caution">
    <text evidence="1">The sequence shown here is derived from an EMBL/GenBank/DDBJ whole genome shotgun (WGS) entry which is preliminary data.</text>
</comment>
<dbReference type="EMBL" id="WOEZ01000100">
    <property type="protein sequence ID" value="NPT56731.1"/>
    <property type="molecule type" value="Genomic_DNA"/>
</dbReference>
<organism evidence="1 2">
    <name type="scientific">Paraburkholderia elongata</name>
    <dbReference type="NCBI Taxonomy" id="2675747"/>
    <lineage>
        <taxon>Bacteria</taxon>
        <taxon>Pseudomonadati</taxon>
        <taxon>Pseudomonadota</taxon>
        <taxon>Betaproteobacteria</taxon>
        <taxon>Burkholderiales</taxon>
        <taxon>Burkholderiaceae</taxon>
        <taxon>Paraburkholderia</taxon>
    </lineage>
</organism>
<keyword evidence="2" id="KW-1185">Reference proteome</keyword>